<feature type="domain" description="HTH myb-type" evidence="8">
    <location>
        <begin position="123"/>
        <end position="179"/>
    </location>
</feature>
<dbReference type="InterPro" id="IPR017884">
    <property type="entry name" value="SANT_dom"/>
</dbReference>
<gene>
    <name evidence="9" type="ORF">V6N12_051627</name>
</gene>
<evidence type="ECO:0000256" key="3">
    <source>
        <dbReference type="ARBA" id="ARBA00023163"/>
    </source>
</evidence>
<protein>
    <submittedName>
        <fullName evidence="9">Uncharacterized protein</fullName>
    </submittedName>
</protein>
<keyword evidence="2" id="KW-0805">Transcription regulation</keyword>
<keyword evidence="3" id="KW-0804">Transcription</keyword>
<comment type="caution">
    <text evidence="9">The sequence shown here is derived from an EMBL/GenBank/DDBJ whole genome shotgun (WGS) entry which is preliminary data.</text>
</comment>
<organism evidence="9 10">
    <name type="scientific">Hibiscus sabdariffa</name>
    <name type="common">roselle</name>
    <dbReference type="NCBI Taxonomy" id="183260"/>
    <lineage>
        <taxon>Eukaryota</taxon>
        <taxon>Viridiplantae</taxon>
        <taxon>Streptophyta</taxon>
        <taxon>Embryophyta</taxon>
        <taxon>Tracheophyta</taxon>
        <taxon>Spermatophyta</taxon>
        <taxon>Magnoliopsida</taxon>
        <taxon>eudicotyledons</taxon>
        <taxon>Gunneridae</taxon>
        <taxon>Pentapetalae</taxon>
        <taxon>rosids</taxon>
        <taxon>malvids</taxon>
        <taxon>Malvales</taxon>
        <taxon>Malvaceae</taxon>
        <taxon>Malvoideae</taxon>
        <taxon>Hibiscus</taxon>
    </lineage>
</organism>
<dbReference type="PANTHER" id="PTHR44042:SF15">
    <property type="entry name" value="DUPLICATED HOMEODOMAIN-LIKE SUPERFAMILY PROTEIN"/>
    <property type="match status" value="1"/>
</dbReference>
<dbReference type="PROSITE" id="PS51293">
    <property type="entry name" value="SANT"/>
    <property type="match status" value="1"/>
</dbReference>
<dbReference type="PROSITE" id="PS51294">
    <property type="entry name" value="HTH_MYB"/>
    <property type="match status" value="1"/>
</dbReference>
<evidence type="ECO:0000259" key="7">
    <source>
        <dbReference type="PROSITE" id="PS51293"/>
    </source>
</evidence>
<accession>A0ABR2GGX7</accession>
<dbReference type="Proteomes" id="UP001472677">
    <property type="component" value="Unassembled WGS sequence"/>
</dbReference>
<feature type="domain" description="Myb-like" evidence="6">
    <location>
        <begin position="123"/>
        <end position="175"/>
    </location>
</feature>
<dbReference type="InterPro" id="IPR009057">
    <property type="entry name" value="Homeodomain-like_sf"/>
</dbReference>
<dbReference type="NCBIfam" id="TIGR01557">
    <property type="entry name" value="myb_SHAQKYF"/>
    <property type="match status" value="1"/>
</dbReference>
<comment type="subcellular location">
    <subcellularLocation>
        <location evidence="1">Nucleus</location>
    </subcellularLocation>
</comment>
<feature type="domain" description="SANT" evidence="7">
    <location>
        <begin position="126"/>
        <end position="179"/>
    </location>
</feature>
<evidence type="ECO:0000259" key="8">
    <source>
        <dbReference type="PROSITE" id="PS51294"/>
    </source>
</evidence>
<keyword evidence="10" id="KW-1185">Reference proteome</keyword>
<feature type="domain" description="Myb-like" evidence="6">
    <location>
        <begin position="32"/>
        <end position="78"/>
    </location>
</feature>
<reference evidence="9 10" key="1">
    <citation type="journal article" date="2024" name="G3 (Bethesda)">
        <title>Genome assembly of Hibiscus sabdariffa L. provides insights into metabolisms of medicinal natural products.</title>
        <authorList>
            <person name="Kim T."/>
        </authorList>
    </citation>
    <scope>NUCLEOTIDE SEQUENCE [LARGE SCALE GENOMIC DNA]</scope>
    <source>
        <strain evidence="9">TK-2024</strain>
        <tissue evidence="9">Old leaves</tissue>
    </source>
</reference>
<keyword evidence="4" id="KW-0539">Nucleus</keyword>
<dbReference type="SUPFAM" id="SSF46689">
    <property type="entry name" value="Homeodomain-like"/>
    <property type="match status" value="2"/>
</dbReference>
<evidence type="ECO:0000256" key="4">
    <source>
        <dbReference type="ARBA" id="ARBA00023242"/>
    </source>
</evidence>
<dbReference type="PANTHER" id="PTHR44042">
    <property type="entry name" value="DUPLICATED HOMEODOMAIN-LIKE SUPERFAMILY PROTEIN-RELATED"/>
    <property type="match status" value="1"/>
</dbReference>
<proteinExistence type="predicted"/>
<dbReference type="EMBL" id="JBBPBM010000001">
    <property type="protein sequence ID" value="KAK8601802.1"/>
    <property type="molecule type" value="Genomic_DNA"/>
</dbReference>
<dbReference type="InterPro" id="IPR017930">
    <property type="entry name" value="Myb_dom"/>
</dbReference>
<evidence type="ECO:0000256" key="2">
    <source>
        <dbReference type="ARBA" id="ARBA00023015"/>
    </source>
</evidence>
<evidence type="ECO:0000256" key="1">
    <source>
        <dbReference type="ARBA" id="ARBA00004123"/>
    </source>
</evidence>
<evidence type="ECO:0000313" key="10">
    <source>
        <dbReference type="Proteomes" id="UP001472677"/>
    </source>
</evidence>
<name>A0ABR2GGX7_9ROSI</name>
<sequence>MYQDHSSSNNNNNSNPLLIESSAAATTTTTEWTFVEDKIFEQCLVLFPEGTPDRWQRIAARVPGRSGEEIKQHFDMLVHDVCEIDAGRVRIPNYSDGSVMSDSELDSNNQINFGSKSKQQGDGERKKGTPWTEEEHKLFLLGLSKFGKGDWRSISRNVVVTRTPTQVASHAQKYFMRQTSVKKERKRSSIHDITTVDSNMLDVPFDQNIGVSGPIGGVQKAPPTGSLVGRYGYPIPR</sequence>
<dbReference type="InterPro" id="IPR001005">
    <property type="entry name" value="SANT/Myb"/>
</dbReference>
<dbReference type="Pfam" id="PF00249">
    <property type="entry name" value="Myb_DNA-binding"/>
    <property type="match status" value="2"/>
</dbReference>
<dbReference type="SMART" id="SM00717">
    <property type="entry name" value="SANT"/>
    <property type="match status" value="2"/>
</dbReference>
<dbReference type="Gene3D" id="1.10.10.60">
    <property type="entry name" value="Homeodomain-like"/>
    <property type="match status" value="2"/>
</dbReference>
<dbReference type="PROSITE" id="PS50090">
    <property type="entry name" value="MYB_LIKE"/>
    <property type="match status" value="2"/>
</dbReference>
<evidence type="ECO:0000313" key="9">
    <source>
        <dbReference type="EMBL" id="KAK8601802.1"/>
    </source>
</evidence>
<feature type="region of interest" description="Disordered" evidence="5">
    <location>
        <begin position="95"/>
        <end position="131"/>
    </location>
</feature>
<feature type="compositionally biased region" description="Polar residues" evidence="5">
    <location>
        <begin position="95"/>
        <end position="118"/>
    </location>
</feature>
<evidence type="ECO:0000259" key="6">
    <source>
        <dbReference type="PROSITE" id="PS50090"/>
    </source>
</evidence>
<feature type="compositionally biased region" description="Basic and acidic residues" evidence="5">
    <location>
        <begin position="119"/>
        <end position="131"/>
    </location>
</feature>
<dbReference type="InterPro" id="IPR006447">
    <property type="entry name" value="Myb_dom_plants"/>
</dbReference>
<dbReference type="CDD" id="cd00167">
    <property type="entry name" value="SANT"/>
    <property type="match status" value="2"/>
</dbReference>
<evidence type="ECO:0000256" key="5">
    <source>
        <dbReference type="SAM" id="MobiDB-lite"/>
    </source>
</evidence>